<keyword evidence="2" id="KW-1185">Reference proteome</keyword>
<dbReference type="AlphaFoldDB" id="A0A7J6QQD7"/>
<feature type="non-terminal residue" evidence="1">
    <location>
        <position position="1"/>
    </location>
</feature>
<gene>
    <name evidence="1" type="ORF">FOZ63_011910</name>
</gene>
<evidence type="ECO:0000313" key="1">
    <source>
        <dbReference type="EMBL" id="KAF4709806.1"/>
    </source>
</evidence>
<comment type="caution">
    <text evidence="1">The sequence shown here is derived from an EMBL/GenBank/DDBJ whole genome shotgun (WGS) entry which is preliminary data.</text>
</comment>
<reference evidence="1 2" key="1">
    <citation type="submission" date="2020-04" db="EMBL/GenBank/DDBJ databases">
        <title>Perkinsus olseni comparative genomics.</title>
        <authorList>
            <person name="Bogema D.R."/>
        </authorList>
    </citation>
    <scope>NUCLEOTIDE SEQUENCE [LARGE SCALE GENOMIC DNA]</scope>
    <source>
        <strain evidence="1 2">ATCC PRA-207</strain>
    </source>
</reference>
<feature type="non-terminal residue" evidence="1">
    <location>
        <position position="160"/>
    </location>
</feature>
<dbReference type="EMBL" id="JABANO010031711">
    <property type="protein sequence ID" value="KAF4709806.1"/>
    <property type="molecule type" value="Genomic_DNA"/>
</dbReference>
<accession>A0A7J6QQD7</accession>
<organism evidence="1 2">
    <name type="scientific">Perkinsus olseni</name>
    <name type="common">Perkinsus atlanticus</name>
    <dbReference type="NCBI Taxonomy" id="32597"/>
    <lineage>
        <taxon>Eukaryota</taxon>
        <taxon>Sar</taxon>
        <taxon>Alveolata</taxon>
        <taxon>Perkinsozoa</taxon>
        <taxon>Perkinsea</taxon>
        <taxon>Perkinsida</taxon>
        <taxon>Perkinsidae</taxon>
        <taxon>Perkinsus</taxon>
    </lineage>
</organism>
<protein>
    <submittedName>
        <fullName evidence="1">Uncharacterized protein</fullName>
    </submittedName>
</protein>
<proteinExistence type="predicted"/>
<evidence type="ECO:0000313" key="2">
    <source>
        <dbReference type="Proteomes" id="UP000553632"/>
    </source>
</evidence>
<sequence>GLYAQKPHMSLGGLRGSSSLLAGGGHAIHSAASGLATYLGQCLTLGQLHTLAGATEFLVFDAGKGEREKMPIADDYSLREDHDLPFVAALGGTVDENAGVGWSHLSLCLTSDLLKPDDITSSVSSLTVFVSLLRGGDLIVSVRSDEEQSSIGFVVQVAIG</sequence>
<name>A0A7J6QQD7_PEROL</name>
<dbReference type="Proteomes" id="UP000553632">
    <property type="component" value="Unassembled WGS sequence"/>
</dbReference>